<proteinExistence type="predicted"/>
<feature type="transmembrane region" description="Helical" evidence="1">
    <location>
        <begin position="12"/>
        <end position="31"/>
    </location>
</feature>
<sequence>MKKKKHRWILGIFYFLLLVIAVTTIRSGYYLNYGAPVGKMISTKKLTSNWTIVHVLGEGCTCSIKIFKYLSKRGLTKGASEKVIYFGKRNLHTTALEKAGFLIQLSTLEEMEINNRTLHGLPFFQIYSPDKSLKYSGGYSTSMISETTELKDLLVFEKIRNDKRNIKKNPVYACETGGEYQTQLDPFRLRYTRN</sequence>
<evidence type="ECO:0000256" key="1">
    <source>
        <dbReference type="SAM" id="Phobius"/>
    </source>
</evidence>
<dbReference type="AlphaFoldDB" id="A0A1Y5FHC3"/>
<reference evidence="3" key="1">
    <citation type="journal article" date="2017" name="Proc. Natl. Acad. Sci. U.S.A.">
        <title>Simulation of Deepwater Horizon oil plume reveals substrate specialization within a complex community of hydrocarbon-degraders.</title>
        <authorList>
            <person name="Hu P."/>
            <person name="Dubinsky E.A."/>
            <person name="Probst A.J."/>
            <person name="Wang J."/>
            <person name="Sieber C.M.K."/>
            <person name="Tom L.M."/>
            <person name="Gardinali P."/>
            <person name="Banfield J.F."/>
            <person name="Atlas R.M."/>
            <person name="Andersen G.L."/>
        </authorList>
    </citation>
    <scope>NUCLEOTIDE SEQUENCE [LARGE SCALE GENOMIC DNA]</scope>
</reference>
<keyword evidence="1" id="KW-0472">Membrane</keyword>
<keyword evidence="1" id="KW-0812">Transmembrane</keyword>
<name>A0A1Y5FHC3_9BACT</name>
<organism evidence="2 3">
    <name type="scientific">Halobacteriovorax marinus</name>
    <dbReference type="NCBI Taxonomy" id="97084"/>
    <lineage>
        <taxon>Bacteria</taxon>
        <taxon>Pseudomonadati</taxon>
        <taxon>Bdellovibrionota</taxon>
        <taxon>Bacteriovoracia</taxon>
        <taxon>Bacteriovoracales</taxon>
        <taxon>Halobacteriovoraceae</taxon>
        <taxon>Halobacteriovorax</taxon>
    </lineage>
</organism>
<evidence type="ECO:0000313" key="3">
    <source>
        <dbReference type="Proteomes" id="UP000196531"/>
    </source>
</evidence>
<gene>
    <name evidence="2" type="ORF">A9Q84_00765</name>
</gene>
<dbReference type="Proteomes" id="UP000196531">
    <property type="component" value="Unassembled WGS sequence"/>
</dbReference>
<protein>
    <submittedName>
        <fullName evidence="2">Uncharacterized protein</fullName>
    </submittedName>
</protein>
<accession>A0A1Y5FHC3</accession>
<dbReference type="EMBL" id="MAAO01000002">
    <property type="protein sequence ID" value="OUR99584.1"/>
    <property type="molecule type" value="Genomic_DNA"/>
</dbReference>
<comment type="caution">
    <text evidence="2">The sequence shown here is derived from an EMBL/GenBank/DDBJ whole genome shotgun (WGS) entry which is preliminary data.</text>
</comment>
<keyword evidence="1" id="KW-1133">Transmembrane helix</keyword>
<evidence type="ECO:0000313" key="2">
    <source>
        <dbReference type="EMBL" id="OUR99584.1"/>
    </source>
</evidence>